<keyword evidence="3" id="KW-0813">Transport</keyword>
<evidence type="ECO:0000256" key="10">
    <source>
        <dbReference type="ARBA" id="ARBA00032509"/>
    </source>
</evidence>
<dbReference type="Gene3D" id="1.10.8.60">
    <property type="match status" value="2"/>
</dbReference>
<dbReference type="GO" id="GO:0005829">
    <property type="term" value="C:cytosol"/>
    <property type="evidence" value="ECO:0007669"/>
    <property type="project" value="TreeGrafter"/>
</dbReference>
<dbReference type="Pfam" id="PF09262">
    <property type="entry name" value="PEX-1N"/>
    <property type="match status" value="1"/>
</dbReference>
<sequence>MHIEIFKLKLVNAKNDFIHFSAATYNNLAIASVHALKAESQDGSVFYFSPHYSPHGSVEDDCIGISRSYARALALKEDQHLVISTITNLGSIKRLHVSPWTSDDLEIVCSSSSIIESQLLSQLRIVWPNQVFCAWISNNISFNLVVDSFSPELPYGRLEEYTEIVVNMEPKRKVEKFDPPKKPTTLRKYCNEEMDYSSITVQCRCVPIDDSIKLHFKLQRIPPFAVYMPTSFRTASDSCHLWKLVKKDHENSSSEAYVQLFHIENGSFRKSRWTELFLSESVASYLNVKLGAKVDLIPLKDVVLKEEISAMLISPRFNFKNSEEEQQSLIREVRDCLMDYALYTTSVLLNNKGEITLKSGRKVQLTLRPLSIVWSFISIATLREVSFSCNEYYSEGIENPPSYETCNSINIWTSLIENDELKLVDKLARTNGPNAHLQANLLITGRNGSGKTELSKSLMTRLAKAPFYFNQVQVDCLKLKGKRIEVVVRELNETLKDSIDHQPSVVFLENIDAIASLPNADHVGTEATLFVHRIAHKIVEVLVESQRLNSISFVGTALSASKVHPRIYTARGKSLFTTHVQMPENNKEKRKDILKKLILDRAPASDLDDVELDKLASVTEGFLIADLVKLVKTALFEAWQRKVREQVELKIANSDLVFALHCTKPSYLEGIDLLKEKKHSWATVGGLKEAKAKITEVIIWPTLYPHVLKQCPLKAQTGILVYGAPGTGKTILARAAAFESSLNFITVKGPELMSKYIGQSEEGVRNVFEKAQSAKPCLLFFDEFESLAPRRGKDQTGVTDRVVNQLLTALDGVEPLTGVFVMAATSRPDLIDPALLRPGRIGTSVHCSFPDTAARAEILSALSSGVELDDDVDFSIIAEATQGFSGADLKGVLSAAQLRVMDLIISDYSSDGHQSEETLPLIVERHKNVKLKQHHILDALKDCKPSLGPGEKRKYDNIYNNFLKPSFVDMKDQKVTFA</sequence>
<dbReference type="InterPro" id="IPR041569">
    <property type="entry name" value="AAA_lid_3"/>
</dbReference>
<evidence type="ECO:0000256" key="6">
    <source>
        <dbReference type="ARBA" id="ARBA00022801"/>
    </source>
</evidence>
<dbReference type="Gene3D" id="3.40.50.300">
    <property type="entry name" value="P-loop containing nucleotide triphosphate hydrolases"/>
    <property type="match status" value="2"/>
</dbReference>
<organism evidence="14">
    <name type="scientific">Lygus hesperus</name>
    <name type="common">Western plant bug</name>
    <dbReference type="NCBI Taxonomy" id="30085"/>
    <lineage>
        <taxon>Eukaryota</taxon>
        <taxon>Metazoa</taxon>
        <taxon>Ecdysozoa</taxon>
        <taxon>Arthropoda</taxon>
        <taxon>Hexapoda</taxon>
        <taxon>Insecta</taxon>
        <taxon>Pterygota</taxon>
        <taxon>Neoptera</taxon>
        <taxon>Paraneoptera</taxon>
        <taxon>Hemiptera</taxon>
        <taxon>Heteroptera</taxon>
        <taxon>Panheteroptera</taxon>
        <taxon>Cimicomorpha</taxon>
        <taxon>Miridae</taxon>
        <taxon>Mirini</taxon>
        <taxon>Lygus</taxon>
    </lineage>
</organism>
<dbReference type="InterPro" id="IPR003959">
    <property type="entry name" value="ATPase_AAA_core"/>
</dbReference>
<dbReference type="GO" id="GO:0005524">
    <property type="term" value="F:ATP binding"/>
    <property type="evidence" value="ECO:0007669"/>
    <property type="project" value="UniProtKB-KW"/>
</dbReference>
<dbReference type="FunFam" id="3.40.50.300:FF:000149">
    <property type="entry name" value="Nuclear valosin-containing protein-like"/>
    <property type="match status" value="1"/>
</dbReference>
<name>A0A0A9WLA2_LYGHE</name>
<feature type="domain" description="AAA+ ATPase" evidence="13">
    <location>
        <begin position="437"/>
        <end position="573"/>
    </location>
</feature>
<dbReference type="Gene3D" id="3.10.330.10">
    <property type="match status" value="1"/>
</dbReference>
<keyword evidence="9" id="KW-0472">Membrane</keyword>
<comment type="catalytic activity">
    <reaction evidence="12">
        <text>ATP + H2O = ADP + phosphate + H(+)</text>
        <dbReference type="Rhea" id="RHEA:13065"/>
        <dbReference type="ChEBI" id="CHEBI:15377"/>
        <dbReference type="ChEBI" id="CHEBI:15378"/>
        <dbReference type="ChEBI" id="CHEBI:30616"/>
        <dbReference type="ChEBI" id="CHEBI:43474"/>
        <dbReference type="ChEBI" id="CHEBI:456216"/>
    </reaction>
    <physiologicalReaction direction="left-to-right" evidence="12">
        <dbReference type="Rhea" id="RHEA:13066"/>
    </physiologicalReaction>
</comment>
<evidence type="ECO:0000313" key="14">
    <source>
        <dbReference type="EMBL" id="JAG07298.1"/>
    </source>
</evidence>
<dbReference type="Pfam" id="PF00004">
    <property type="entry name" value="AAA"/>
    <property type="match status" value="2"/>
</dbReference>
<dbReference type="PROSITE" id="PS00674">
    <property type="entry name" value="AAA"/>
    <property type="match status" value="1"/>
</dbReference>
<evidence type="ECO:0000256" key="2">
    <source>
        <dbReference type="ARBA" id="ARBA00006914"/>
    </source>
</evidence>
<dbReference type="InterPro" id="IPR003960">
    <property type="entry name" value="ATPase_AAA_CS"/>
</dbReference>
<reference evidence="14" key="1">
    <citation type="journal article" date="2014" name="PLoS ONE">
        <title>Transcriptome-Based Identification of ABC Transporters in the Western Tarnished Plant Bug Lygus hesperus.</title>
        <authorList>
            <person name="Hull J.J."/>
            <person name="Chaney K."/>
            <person name="Geib S.M."/>
            <person name="Fabrick J.A."/>
            <person name="Brent C.S."/>
            <person name="Walsh D."/>
            <person name="Lavine L.C."/>
        </authorList>
    </citation>
    <scope>NUCLEOTIDE SEQUENCE</scope>
</reference>
<dbReference type="Gene3D" id="2.40.40.20">
    <property type="match status" value="1"/>
</dbReference>
<keyword evidence="6" id="KW-0378">Hydrolase</keyword>
<keyword evidence="8" id="KW-0653">Protein transport</keyword>
<dbReference type="PANTHER" id="PTHR23077">
    <property type="entry name" value="AAA-FAMILY ATPASE"/>
    <property type="match status" value="1"/>
</dbReference>
<dbReference type="Pfam" id="PF17862">
    <property type="entry name" value="AAA_lid_3"/>
    <property type="match status" value="1"/>
</dbReference>
<dbReference type="InterPro" id="IPR015342">
    <property type="entry name" value="PEX1-N_C-lobe"/>
</dbReference>
<evidence type="ECO:0000256" key="5">
    <source>
        <dbReference type="ARBA" id="ARBA00022741"/>
    </source>
</evidence>
<dbReference type="EMBL" id="GBHO01036306">
    <property type="protein sequence ID" value="JAG07298.1"/>
    <property type="molecule type" value="Transcribed_RNA"/>
</dbReference>
<evidence type="ECO:0000256" key="12">
    <source>
        <dbReference type="ARBA" id="ARBA00048778"/>
    </source>
</evidence>
<evidence type="ECO:0000256" key="7">
    <source>
        <dbReference type="ARBA" id="ARBA00022840"/>
    </source>
</evidence>
<proteinExistence type="inferred from homology"/>
<dbReference type="InterPro" id="IPR050168">
    <property type="entry name" value="AAA_ATPase_domain"/>
</dbReference>
<evidence type="ECO:0000256" key="1">
    <source>
        <dbReference type="ARBA" id="ARBA00004370"/>
    </source>
</evidence>
<evidence type="ECO:0000256" key="8">
    <source>
        <dbReference type="ARBA" id="ARBA00022927"/>
    </source>
</evidence>
<evidence type="ECO:0000256" key="11">
    <source>
        <dbReference type="ARBA" id="ARBA00034532"/>
    </source>
</evidence>
<dbReference type="SUPFAM" id="SSF54585">
    <property type="entry name" value="Cdc48 domain 2-like"/>
    <property type="match status" value="1"/>
</dbReference>
<evidence type="ECO:0000259" key="13">
    <source>
        <dbReference type="SMART" id="SM00382"/>
    </source>
</evidence>
<keyword evidence="4" id="KW-0962">Peroxisome biogenesis</keyword>
<dbReference type="GO" id="GO:0016558">
    <property type="term" value="P:protein import into peroxisome matrix"/>
    <property type="evidence" value="ECO:0007669"/>
    <property type="project" value="TreeGrafter"/>
</dbReference>
<dbReference type="GO" id="GO:0016887">
    <property type="term" value="F:ATP hydrolysis activity"/>
    <property type="evidence" value="ECO:0007669"/>
    <property type="project" value="InterPro"/>
</dbReference>
<dbReference type="AlphaFoldDB" id="A0A0A9WLA2"/>
<dbReference type="InterPro" id="IPR029067">
    <property type="entry name" value="CDC48_domain_2-like_sf"/>
</dbReference>
<dbReference type="SMART" id="SM00382">
    <property type="entry name" value="AAA"/>
    <property type="match status" value="2"/>
</dbReference>
<evidence type="ECO:0000256" key="3">
    <source>
        <dbReference type="ARBA" id="ARBA00022448"/>
    </source>
</evidence>
<keyword evidence="5" id="KW-0547">Nucleotide-binding</keyword>
<evidence type="ECO:0000256" key="9">
    <source>
        <dbReference type="ARBA" id="ARBA00023136"/>
    </source>
</evidence>
<comment type="subcellular location">
    <subcellularLocation>
        <location evidence="1">Membrane</location>
    </subcellularLocation>
</comment>
<dbReference type="InterPro" id="IPR027417">
    <property type="entry name" value="P-loop_NTPase"/>
</dbReference>
<dbReference type="SUPFAM" id="SSF52540">
    <property type="entry name" value="P-loop containing nucleoside triphosphate hydrolases"/>
    <property type="match status" value="2"/>
</dbReference>
<reference evidence="14" key="2">
    <citation type="submission" date="2014-07" db="EMBL/GenBank/DDBJ databases">
        <authorList>
            <person name="Hull J."/>
        </authorList>
    </citation>
    <scope>NUCLEOTIDE SEQUENCE</scope>
</reference>
<gene>
    <name evidence="14" type="primary">PEX1_1</name>
    <name evidence="14" type="ORF">CM83_78042</name>
</gene>
<feature type="domain" description="AAA+ ATPase" evidence="13">
    <location>
        <begin position="715"/>
        <end position="851"/>
    </location>
</feature>
<dbReference type="PANTHER" id="PTHR23077:SF12">
    <property type="entry name" value="PEROXISOMAL ATPASE PEX1"/>
    <property type="match status" value="1"/>
</dbReference>
<dbReference type="InterPro" id="IPR003593">
    <property type="entry name" value="AAA+_ATPase"/>
</dbReference>
<evidence type="ECO:0000256" key="4">
    <source>
        <dbReference type="ARBA" id="ARBA00022593"/>
    </source>
</evidence>
<protein>
    <recommendedName>
        <fullName evidence="11">Peroxisomal ATPase PEX1</fullName>
    </recommendedName>
    <alternativeName>
        <fullName evidence="10">Peroxin-1</fullName>
    </alternativeName>
</protein>
<dbReference type="GO" id="GO:0005778">
    <property type="term" value="C:peroxisomal membrane"/>
    <property type="evidence" value="ECO:0007669"/>
    <property type="project" value="TreeGrafter"/>
</dbReference>
<comment type="similarity">
    <text evidence="2">Belongs to the AAA ATPase family.</text>
</comment>
<accession>A0A0A9WLA2</accession>
<keyword evidence="7" id="KW-0067">ATP-binding</keyword>